<dbReference type="Gene3D" id="3.40.1350.10">
    <property type="match status" value="1"/>
</dbReference>
<evidence type="ECO:0000259" key="2">
    <source>
        <dbReference type="Pfam" id="PF04471"/>
    </source>
</evidence>
<feature type="region of interest" description="Disordered" evidence="1">
    <location>
        <begin position="699"/>
        <end position="718"/>
    </location>
</feature>
<dbReference type="Gene3D" id="3.40.50.300">
    <property type="entry name" value="P-loop containing nucleotide triphosphate hydrolases"/>
    <property type="match status" value="1"/>
</dbReference>
<dbReference type="InterPro" id="IPR011856">
    <property type="entry name" value="tRNA_endonuc-like_dom_sf"/>
</dbReference>
<dbReference type="RefSeq" id="WP_003618943.1">
    <property type="nucleotide sequence ID" value="NZ_BJNN01000088.1"/>
</dbReference>
<feature type="compositionally biased region" description="Basic and acidic residues" evidence="1">
    <location>
        <begin position="699"/>
        <end position="710"/>
    </location>
</feature>
<dbReference type="Pfam" id="PF20720">
    <property type="entry name" value="nSTAND3"/>
    <property type="match status" value="1"/>
</dbReference>
<dbReference type="InterPro" id="IPR007560">
    <property type="entry name" value="Restrct_endonuc_IV_Mrr"/>
</dbReference>
<name>A0ABQ0SF59_NOVHA</name>
<evidence type="ECO:0000256" key="1">
    <source>
        <dbReference type="SAM" id="MobiDB-lite"/>
    </source>
</evidence>
<evidence type="ECO:0000313" key="4">
    <source>
        <dbReference type="EMBL" id="GEC63810.1"/>
    </source>
</evidence>
<feature type="domain" description="Restriction endonuclease type IV Mrr" evidence="2">
    <location>
        <begin position="6"/>
        <end position="69"/>
    </location>
</feature>
<comment type="caution">
    <text evidence="4">The sequence shown here is derived from an EMBL/GenBank/DDBJ whole genome shotgun (WGS) entry which is preliminary data.</text>
</comment>
<gene>
    <name evidence="4" type="ORF">GHA01_16590</name>
</gene>
<accession>A0ABQ0SF59</accession>
<evidence type="ECO:0000313" key="5">
    <source>
        <dbReference type="Proteomes" id="UP000319478"/>
    </source>
</evidence>
<dbReference type="Proteomes" id="UP000319478">
    <property type="component" value="Unassembled WGS sequence"/>
</dbReference>
<protein>
    <recommendedName>
        <fullName evidence="6">Restriction endonuclease type IV Mrr domain-containing protein</fullName>
    </recommendedName>
</protein>
<keyword evidence="5" id="KW-1185">Reference proteome</keyword>
<dbReference type="SUPFAM" id="SSF52540">
    <property type="entry name" value="P-loop containing nucleoside triphosphate hydrolases"/>
    <property type="match status" value="1"/>
</dbReference>
<dbReference type="Pfam" id="PF04471">
    <property type="entry name" value="Mrr_cat"/>
    <property type="match status" value="1"/>
</dbReference>
<evidence type="ECO:0000259" key="3">
    <source>
        <dbReference type="Pfam" id="PF20720"/>
    </source>
</evidence>
<evidence type="ECO:0008006" key="6">
    <source>
        <dbReference type="Google" id="ProtNLM"/>
    </source>
</evidence>
<feature type="domain" description="Novel STAND NTPase 3" evidence="3">
    <location>
        <begin position="171"/>
        <end position="327"/>
    </location>
</feature>
<dbReference type="SUPFAM" id="SSF52980">
    <property type="entry name" value="Restriction endonuclease-like"/>
    <property type="match status" value="1"/>
</dbReference>
<dbReference type="EMBL" id="BJNN01000088">
    <property type="protein sequence ID" value="GEC63810.1"/>
    <property type="molecule type" value="Genomic_DNA"/>
</dbReference>
<dbReference type="InterPro" id="IPR027417">
    <property type="entry name" value="P-loop_NTPase"/>
</dbReference>
<proteinExistence type="predicted"/>
<dbReference type="InterPro" id="IPR011335">
    <property type="entry name" value="Restrct_endonuc-II-like"/>
</dbReference>
<dbReference type="InterPro" id="IPR049050">
    <property type="entry name" value="nSTAND3"/>
</dbReference>
<organism evidence="4 5">
    <name type="scientific">Novacetimonas hansenii</name>
    <name type="common">Komagataeibacter hansenii</name>
    <dbReference type="NCBI Taxonomy" id="436"/>
    <lineage>
        <taxon>Bacteria</taxon>
        <taxon>Pseudomonadati</taxon>
        <taxon>Pseudomonadota</taxon>
        <taxon>Alphaproteobacteria</taxon>
        <taxon>Acetobacterales</taxon>
        <taxon>Acetobacteraceae</taxon>
        <taxon>Novacetimonas</taxon>
    </lineage>
</organism>
<reference evidence="4 5" key="1">
    <citation type="submission" date="2019-06" db="EMBL/GenBank/DDBJ databases">
        <title>Whole genome shotgun sequence of Komagataeibacter hansenii NBRC 14820.</title>
        <authorList>
            <person name="Hosoyama A."/>
            <person name="Uohara A."/>
            <person name="Ohji S."/>
            <person name="Ichikawa N."/>
        </authorList>
    </citation>
    <scope>NUCLEOTIDE SEQUENCE [LARGE SCALE GENOMIC DNA]</scope>
    <source>
        <strain evidence="4 5">NBRC 14820</strain>
    </source>
</reference>
<sequence>MNDFHDLSPLDFEELVRDLLQAHWSQRLESFGPGRDQGVDVRYMSGPHQIVVQAKHYARSGPAALVRAMRLECPKAIALVPSRYLLATSVSMTPVLKTKIVAAMPEVPLAEVDILGREDINNLLRLHPEVEQRHFKLWMASSAVLERIIHSGVYNRTAAELEIIRGMIPRFVQNQSVADAETLLADTGALIIAGAPGVGKTTLAQILLWRHAEQGWRIFVVDDVEEAMAVASEGERRLIFFDDFLGQVGLSADHVRGLDARLPPLLSRVAAQKDIRFILTTRDYVLAQAKMLSARLSAAKGVRSYVLNVGAYTREAKARILYNHIHFSGLTETQKGAILEDGFYLAMIDHKNFNPRLIEMLTRLEYLALDERPTRELIQHALDNPHELWDRPYRQHMSEDARTVLLAMAINGAFVGITLLKDSFVRVAMALGNTLRPSEIEARFRAAYQEIEGSALSLLNNLVHFTNPGLRDYLRSVIQVDRLMPHIVPCIETASELSECFAIFRAHRGDWKGSTPVWTAALDRVHNGGWAQRFTYLELSLDLCDEFRDQGLIDRMLAALVAIEQQGVDEEEVRDICSLLERSAMTLLPTEVETRVRSVATEAAATMLEKKAMCLPLEDIESMDEALFTHGNDQERAAIAVQSAMWTFTRSVDSDLEAITTLDDLDVFERSVLALMERRGFPADTVKRDIRWRREALEEHEPRHDPEEGYRGGGVTSHRNMSDAEIRSMFGGLRGC</sequence>